<keyword evidence="4" id="KW-0472">Membrane</keyword>
<dbReference type="RefSeq" id="WP_406644536.1">
    <property type="nucleotide sequence ID" value="NZ_CP123584.1"/>
</dbReference>
<keyword evidence="3" id="KW-1003">Cell membrane</keyword>
<keyword evidence="6" id="KW-1185">Reference proteome</keyword>
<protein>
    <submittedName>
        <fullName evidence="5">SdiA-regulated domain-containing protein</fullName>
    </submittedName>
</protein>
<organism evidence="5 6">
    <name type="scientific">Aliisedimentitalea scapharcae</name>
    <dbReference type="NCBI Taxonomy" id="1524259"/>
    <lineage>
        <taxon>Bacteria</taxon>
        <taxon>Pseudomonadati</taxon>
        <taxon>Pseudomonadota</taxon>
        <taxon>Alphaproteobacteria</taxon>
        <taxon>Rhodobacterales</taxon>
        <taxon>Roseobacteraceae</taxon>
        <taxon>Aliisedimentitalea</taxon>
    </lineage>
</organism>
<evidence type="ECO:0000313" key="5">
    <source>
        <dbReference type="EMBL" id="WZK87300.1"/>
    </source>
</evidence>
<proteinExistence type="inferred from homology"/>
<accession>A0ABZ2XR48</accession>
<dbReference type="SUPFAM" id="SSF50956">
    <property type="entry name" value="Thermostable phytase (3-phytase)"/>
    <property type="match status" value="1"/>
</dbReference>
<dbReference type="EMBL" id="CP123584">
    <property type="protein sequence ID" value="WZK87300.1"/>
    <property type="molecule type" value="Genomic_DNA"/>
</dbReference>
<comment type="similarity">
    <text evidence="2">Belongs to the YjiK family.</text>
</comment>
<reference evidence="5 6" key="1">
    <citation type="submission" date="2023-04" db="EMBL/GenBank/DDBJ databases">
        <title>Complete genome sequence of Alisedimentitalea scapharcae.</title>
        <authorList>
            <person name="Rong J.-C."/>
            <person name="Yi M.-L."/>
            <person name="Zhao Q."/>
        </authorList>
    </citation>
    <scope>NUCLEOTIDE SEQUENCE [LARGE SCALE GENOMIC DNA]</scope>
    <source>
        <strain evidence="5 6">KCTC 42119</strain>
    </source>
</reference>
<evidence type="ECO:0000256" key="4">
    <source>
        <dbReference type="ARBA" id="ARBA00023136"/>
    </source>
</evidence>
<evidence type="ECO:0000313" key="6">
    <source>
        <dbReference type="Proteomes" id="UP001623232"/>
    </source>
</evidence>
<dbReference type="Pfam" id="PF06977">
    <property type="entry name" value="SdiA-regulated"/>
    <property type="match status" value="1"/>
</dbReference>
<gene>
    <name evidence="5" type="ORF">QEZ52_11730</name>
</gene>
<dbReference type="Proteomes" id="UP001623232">
    <property type="component" value="Chromosome"/>
</dbReference>
<sequence>MLFLSGGYGFPAPAKSEKLVLRFVSSDKVADRSQDFTEVSGLSLSENGGFWAVSDDTARLFRLDEAGKVQKKETLHALPGLEGVTFDLAGGRILTVREDTSEILDVAPDGRITRHPILAMEGAGSLAAHFAASDSNDGLEGITIDPETGTVFVVKERGPRLLIEVAPDLSQVRRIVPLTGSAGFVSDRAQDDRLDVSGLAWDGQRQGLWITSDTGQALYFFCFATMQARGWALMREAGGKSRRVENAEGVALSLDGQTIFIVTDDGKDSRLLTYRID</sequence>
<evidence type="ECO:0000256" key="3">
    <source>
        <dbReference type="ARBA" id="ARBA00022475"/>
    </source>
</evidence>
<name>A0ABZ2XR48_9RHOB</name>
<dbReference type="InterPro" id="IPR009722">
    <property type="entry name" value="YjiK/CarP"/>
</dbReference>
<evidence type="ECO:0000256" key="1">
    <source>
        <dbReference type="ARBA" id="ARBA00004236"/>
    </source>
</evidence>
<dbReference type="InterPro" id="IPR011042">
    <property type="entry name" value="6-blade_b-propeller_TolB-like"/>
</dbReference>
<evidence type="ECO:0000256" key="2">
    <source>
        <dbReference type="ARBA" id="ARBA00009852"/>
    </source>
</evidence>
<dbReference type="Gene3D" id="2.120.10.30">
    <property type="entry name" value="TolB, C-terminal domain"/>
    <property type="match status" value="1"/>
</dbReference>
<comment type="subcellular location">
    <subcellularLocation>
        <location evidence="1">Cell membrane</location>
    </subcellularLocation>
</comment>